<evidence type="ECO:0000313" key="3">
    <source>
        <dbReference type="EMBL" id="CAB4803907.1"/>
    </source>
</evidence>
<dbReference type="EMBL" id="CAEZYF010000008">
    <property type="protein sequence ID" value="CAB4723878.1"/>
    <property type="molecule type" value="Genomic_DNA"/>
</dbReference>
<accession>A0A6J7C7U4</accession>
<dbReference type="Pfam" id="PF09996">
    <property type="entry name" value="DUF2237"/>
    <property type="match status" value="1"/>
</dbReference>
<evidence type="ECO:0000313" key="1">
    <source>
        <dbReference type="EMBL" id="CAB4363453.1"/>
    </source>
</evidence>
<dbReference type="EMBL" id="CAFAAV010000012">
    <property type="protein sequence ID" value="CAB4803907.1"/>
    <property type="molecule type" value="Genomic_DNA"/>
</dbReference>
<evidence type="ECO:0000313" key="4">
    <source>
        <dbReference type="EMBL" id="CAB4853730.1"/>
    </source>
</evidence>
<protein>
    <submittedName>
        <fullName evidence="4">Unannotated protein</fullName>
    </submittedName>
</protein>
<evidence type="ECO:0000313" key="2">
    <source>
        <dbReference type="EMBL" id="CAB4723878.1"/>
    </source>
</evidence>
<dbReference type="PANTHER" id="PTHR37466:SF1">
    <property type="entry name" value="SLR1628 PROTEIN"/>
    <property type="match status" value="1"/>
</dbReference>
<reference evidence="4" key="1">
    <citation type="submission" date="2020-05" db="EMBL/GenBank/DDBJ databases">
        <authorList>
            <person name="Chiriac C."/>
            <person name="Salcher M."/>
            <person name="Ghai R."/>
            <person name="Kavagutti S V."/>
        </authorList>
    </citation>
    <scope>NUCLEOTIDE SEQUENCE</scope>
</reference>
<dbReference type="Gene3D" id="3.30.56.110">
    <property type="entry name" value="Protein of unknown function DUF2237"/>
    <property type="match status" value="1"/>
</dbReference>
<organism evidence="4">
    <name type="scientific">freshwater metagenome</name>
    <dbReference type="NCBI Taxonomy" id="449393"/>
    <lineage>
        <taxon>unclassified sequences</taxon>
        <taxon>metagenomes</taxon>
        <taxon>ecological metagenomes</taxon>
    </lineage>
</organism>
<evidence type="ECO:0000313" key="6">
    <source>
        <dbReference type="EMBL" id="CAB5021285.1"/>
    </source>
</evidence>
<dbReference type="EMBL" id="CAFBMT010000005">
    <property type="protein sequence ID" value="CAB4924417.1"/>
    <property type="molecule type" value="Genomic_DNA"/>
</dbReference>
<dbReference type="AlphaFoldDB" id="A0A6J7C7U4"/>
<gene>
    <name evidence="2" type="ORF">UFOPK2656_01611</name>
    <name evidence="3" type="ORF">UFOPK3099_00284</name>
    <name evidence="4" type="ORF">UFOPK3267_03268</name>
    <name evidence="5" type="ORF">UFOPK3651_01067</name>
    <name evidence="6" type="ORF">UFOPK3931_03373</name>
    <name evidence="1" type="ORF">UFOPK4189_01232</name>
</gene>
<dbReference type="InterPro" id="IPR018714">
    <property type="entry name" value="DUF2237"/>
</dbReference>
<dbReference type="PANTHER" id="PTHR37466">
    <property type="entry name" value="SLR1628 PROTEIN"/>
    <property type="match status" value="1"/>
</dbReference>
<name>A0A6J7C7U4_9ZZZZ</name>
<proteinExistence type="predicted"/>
<dbReference type="EMBL" id="CAFBOL010000172">
    <property type="protein sequence ID" value="CAB5021285.1"/>
    <property type="molecule type" value="Genomic_DNA"/>
</dbReference>
<dbReference type="EMBL" id="CAFBIY010000323">
    <property type="protein sequence ID" value="CAB4853730.1"/>
    <property type="molecule type" value="Genomic_DNA"/>
</dbReference>
<sequence length="129" mass="14097">MPGSTVNRMPQMNVLGEELQSCSQDPVTGYYRTGCCENHGDDPGLHVVCIVCTEEFLTYSKSVGNDLSTPMPQYGFAGLNNGDQWCLCASRWQEAFEAGRPPRVRLASTHVSALEHCNLADLSANAVDR</sequence>
<dbReference type="EMBL" id="CAESGF010000005">
    <property type="protein sequence ID" value="CAB4363453.1"/>
    <property type="molecule type" value="Genomic_DNA"/>
</dbReference>
<evidence type="ECO:0000313" key="5">
    <source>
        <dbReference type="EMBL" id="CAB4924417.1"/>
    </source>
</evidence>